<protein>
    <submittedName>
        <fullName evidence="2">ECF transporter S component</fullName>
    </submittedName>
</protein>
<dbReference type="RefSeq" id="WP_294518306.1">
    <property type="nucleotide sequence ID" value="NZ_JBBMFK010000031.1"/>
</dbReference>
<feature type="transmembrane region" description="Helical" evidence="1">
    <location>
        <begin position="49"/>
        <end position="76"/>
    </location>
</feature>
<feature type="transmembrane region" description="Helical" evidence="1">
    <location>
        <begin position="128"/>
        <end position="155"/>
    </location>
</feature>
<proteinExistence type="predicted"/>
<evidence type="ECO:0000313" key="2">
    <source>
        <dbReference type="EMBL" id="MEQ2444724.1"/>
    </source>
</evidence>
<comment type="caution">
    <text evidence="2">The sequence shown here is derived from an EMBL/GenBank/DDBJ whole genome shotgun (WGS) entry which is preliminary data.</text>
</comment>
<keyword evidence="1" id="KW-0472">Membrane</keyword>
<feature type="transmembrane region" description="Helical" evidence="1">
    <location>
        <begin position="15"/>
        <end position="37"/>
    </location>
</feature>
<evidence type="ECO:0000256" key="1">
    <source>
        <dbReference type="SAM" id="Phobius"/>
    </source>
</evidence>
<dbReference type="Gene3D" id="1.10.1760.20">
    <property type="match status" value="1"/>
</dbReference>
<sequence length="213" mass="22457">MSSGKKTNTSRSVRYLVQLAVLVAILLLLEFTGIGMIKTPFLEFTIMQVPVIIGAIVLGPAAGATLGGVFGLLSFWECFGKSAFGVTLMGISPVGTFLTCVPTRILMGLFCGLIFKGLSRVDRTRPQLIAFGGSSLAGSLLNTALFTGVLTAAFYNTDYIQGIAQGFADSTGLEMNPFLFVALFVGVQGVLEALISTVAGTAISRALYRTLNH</sequence>
<gene>
    <name evidence="2" type="ORF">WMO64_14785</name>
</gene>
<feature type="transmembrane region" description="Helical" evidence="1">
    <location>
        <begin position="96"/>
        <end position="116"/>
    </location>
</feature>
<reference evidence="2 3" key="1">
    <citation type="submission" date="2024-03" db="EMBL/GenBank/DDBJ databases">
        <title>Human intestinal bacterial collection.</title>
        <authorList>
            <person name="Pauvert C."/>
            <person name="Hitch T.C.A."/>
            <person name="Clavel T."/>
        </authorList>
    </citation>
    <scope>NUCLEOTIDE SEQUENCE [LARGE SCALE GENOMIC DNA]</scope>
    <source>
        <strain evidence="2 3">CLA-AP-H29</strain>
    </source>
</reference>
<dbReference type="Proteomes" id="UP001464378">
    <property type="component" value="Unassembled WGS sequence"/>
</dbReference>
<accession>A0ABV1EBN0</accession>
<dbReference type="Pfam" id="PF12822">
    <property type="entry name" value="ECF_trnsprt"/>
    <property type="match status" value="1"/>
</dbReference>
<name>A0ABV1EBN0_9FIRM</name>
<feature type="transmembrane region" description="Helical" evidence="1">
    <location>
        <begin position="175"/>
        <end position="203"/>
    </location>
</feature>
<dbReference type="EMBL" id="JBBMFK010000031">
    <property type="protein sequence ID" value="MEQ2444724.1"/>
    <property type="molecule type" value="Genomic_DNA"/>
</dbReference>
<dbReference type="InterPro" id="IPR024529">
    <property type="entry name" value="ECF_trnsprt_substrate-spec"/>
</dbReference>
<keyword evidence="1" id="KW-1133">Transmembrane helix</keyword>
<keyword evidence="3" id="KW-1185">Reference proteome</keyword>
<evidence type="ECO:0000313" key="3">
    <source>
        <dbReference type="Proteomes" id="UP001464378"/>
    </source>
</evidence>
<organism evidence="2 3">
    <name type="scientific">Pseudoflavonifractor intestinihominis</name>
    <dbReference type="NCBI Taxonomy" id="3133171"/>
    <lineage>
        <taxon>Bacteria</taxon>
        <taxon>Bacillati</taxon>
        <taxon>Bacillota</taxon>
        <taxon>Clostridia</taxon>
        <taxon>Eubacteriales</taxon>
        <taxon>Oscillospiraceae</taxon>
        <taxon>Pseudoflavonifractor</taxon>
    </lineage>
</organism>
<keyword evidence="1" id="KW-0812">Transmembrane</keyword>